<feature type="binding site" evidence="9">
    <location>
        <begin position="238"/>
        <end position="239"/>
    </location>
    <ligand>
        <name>FAD</name>
        <dbReference type="ChEBI" id="CHEBI:57692"/>
    </ligand>
</feature>
<feature type="domain" description="Electron transfer flavoprotein alpha/beta-subunit N-terminal" evidence="10">
    <location>
        <begin position="3"/>
        <end position="196"/>
    </location>
</feature>
<organism evidence="11">
    <name type="scientific">Thermosulfidibacter takaii</name>
    <dbReference type="NCBI Taxonomy" id="412593"/>
    <lineage>
        <taxon>Bacteria</taxon>
        <taxon>Pseudomonadati</taxon>
        <taxon>Thermosulfidibacterota</taxon>
        <taxon>Thermosulfidibacteria</taxon>
        <taxon>Thermosulfidibacterales</taxon>
        <taxon>Thermosulfidibacteraceae</taxon>
    </lineage>
</organism>
<evidence type="ECO:0000256" key="5">
    <source>
        <dbReference type="ARBA" id="ARBA00022982"/>
    </source>
</evidence>
<evidence type="ECO:0000256" key="9">
    <source>
        <dbReference type="PIRSR" id="PIRSR000089-1"/>
    </source>
</evidence>
<dbReference type="PANTHER" id="PTHR43153">
    <property type="entry name" value="ELECTRON TRANSFER FLAVOPROTEIN ALPHA"/>
    <property type="match status" value="1"/>
</dbReference>
<dbReference type="InterPro" id="IPR001308">
    <property type="entry name" value="ETF_a/FixB"/>
</dbReference>
<dbReference type="GO" id="GO:0033539">
    <property type="term" value="P:fatty acid beta-oxidation using acyl-CoA dehydrogenase"/>
    <property type="evidence" value="ECO:0007669"/>
    <property type="project" value="TreeGrafter"/>
</dbReference>
<dbReference type="CDD" id="cd01715">
    <property type="entry name" value="ETF_alpha"/>
    <property type="match status" value="1"/>
</dbReference>
<evidence type="ECO:0000256" key="4">
    <source>
        <dbReference type="ARBA" id="ARBA00022827"/>
    </source>
</evidence>
<accession>A0A7C0Y8F7</accession>
<evidence type="ECO:0000256" key="2">
    <source>
        <dbReference type="ARBA" id="ARBA00022448"/>
    </source>
</evidence>
<dbReference type="InterPro" id="IPR029035">
    <property type="entry name" value="DHS-like_NAD/FAD-binding_dom"/>
</dbReference>
<dbReference type="GO" id="GO:0050660">
    <property type="term" value="F:flavin adenine dinucleotide binding"/>
    <property type="evidence" value="ECO:0007669"/>
    <property type="project" value="InterPro"/>
</dbReference>
<dbReference type="InterPro" id="IPR014730">
    <property type="entry name" value="ETF_a/b_N"/>
</dbReference>
<keyword evidence="5" id="KW-0249">Electron transport</keyword>
<dbReference type="GO" id="GO:0009055">
    <property type="term" value="F:electron transfer activity"/>
    <property type="evidence" value="ECO:0007669"/>
    <property type="project" value="InterPro"/>
</dbReference>
<dbReference type="InterPro" id="IPR014729">
    <property type="entry name" value="Rossmann-like_a/b/a_fold"/>
</dbReference>
<dbReference type="PANTHER" id="PTHR43153:SF1">
    <property type="entry name" value="ELECTRON TRANSFER FLAVOPROTEIN SUBUNIT ALPHA, MITOCHONDRIAL"/>
    <property type="match status" value="1"/>
</dbReference>
<name>A0A7C0Y8F7_9BACT</name>
<dbReference type="Proteomes" id="UP000885690">
    <property type="component" value="Unassembled WGS sequence"/>
</dbReference>
<dbReference type="InterPro" id="IPR018206">
    <property type="entry name" value="ETF_asu_C_CS"/>
</dbReference>
<dbReference type="EMBL" id="DQWS01000025">
    <property type="protein sequence ID" value="HDD52557.1"/>
    <property type="molecule type" value="Genomic_DNA"/>
</dbReference>
<dbReference type="Pfam" id="PF01012">
    <property type="entry name" value="ETF"/>
    <property type="match status" value="1"/>
</dbReference>
<dbReference type="AlphaFoldDB" id="A0A7C0Y8F7"/>
<proteinExistence type="inferred from homology"/>
<feature type="binding site" evidence="9">
    <location>
        <begin position="252"/>
        <end position="256"/>
    </location>
    <ligand>
        <name>FAD</name>
        <dbReference type="ChEBI" id="CHEBI:57692"/>
    </ligand>
</feature>
<dbReference type="SUPFAM" id="SSF52402">
    <property type="entry name" value="Adenine nucleotide alpha hydrolases-like"/>
    <property type="match status" value="1"/>
</dbReference>
<keyword evidence="2" id="KW-0813">Transport</keyword>
<evidence type="ECO:0000259" key="10">
    <source>
        <dbReference type="SMART" id="SM00893"/>
    </source>
</evidence>
<gene>
    <name evidence="11" type="ORF">ENF32_00615</name>
</gene>
<dbReference type="PIRSF" id="PIRSF000089">
    <property type="entry name" value="Electra_flavoP_a"/>
    <property type="match status" value="1"/>
</dbReference>
<dbReference type="Gene3D" id="3.40.50.1220">
    <property type="entry name" value="TPP-binding domain"/>
    <property type="match status" value="1"/>
</dbReference>
<dbReference type="Pfam" id="PF00766">
    <property type="entry name" value="ETF_alpha"/>
    <property type="match status" value="1"/>
</dbReference>
<dbReference type="InterPro" id="IPR014731">
    <property type="entry name" value="ETF_asu_C"/>
</dbReference>
<evidence type="ECO:0000256" key="8">
    <source>
        <dbReference type="ARBA" id="ARBA00079299"/>
    </source>
</evidence>
<keyword evidence="4 9" id="KW-0274">FAD</keyword>
<dbReference type="PROSITE" id="PS00696">
    <property type="entry name" value="ETF_ALPHA"/>
    <property type="match status" value="1"/>
</dbReference>
<feature type="binding site" evidence="9">
    <location>
        <begin position="269"/>
        <end position="276"/>
    </location>
    <ligand>
        <name>FAD</name>
        <dbReference type="ChEBI" id="CHEBI:57692"/>
    </ligand>
</feature>
<feature type="binding site" evidence="9">
    <location>
        <position position="290"/>
    </location>
    <ligand>
        <name>FAD</name>
        <dbReference type="ChEBI" id="CHEBI:57692"/>
    </ligand>
</feature>
<comment type="function">
    <text evidence="6">The electron transfer flavoprotein serves as a specific electron acceptor for other dehydrogenases. It transfers the electrons to the main respiratory chain via ETF-ubiquinone oxidoreductase (ETF dehydrogenase).</text>
</comment>
<protein>
    <recommendedName>
        <fullName evidence="7">Electron transfer flavoprotein subunit alpha</fullName>
    </recommendedName>
    <alternativeName>
        <fullName evidence="8">Electron transfer flavoprotein large subunit</fullName>
    </alternativeName>
</protein>
<feature type="binding site" evidence="9">
    <location>
        <position position="213"/>
    </location>
    <ligand>
        <name>FAD</name>
        <dbReference type="ChEBI" id="CHEBI:57692"/>
    </ligand>
</feature>
<evidence type="ECO:0000256" key="6">
    <source>
        <dbReference type="ARBA" id="ARBA00025649"/>
    </source>
</evidence>
<dbReference type="InterPro" id="IPR033947">
    <property type="entry name" value="ETF_alpha_N"/>
</dbReference>
<comment type="similarity">
    <text evidence="1">Belongs to the ETF alpha-subunit/FixB family.</text>
</comment>
<evidence type="ECO:0000256" key="3">
    <source>
        <dbReference type="ARBA" id="ARBA00022630"/>
    </source>
</evidence>
<evidence type="ECO:0000256" key="1">
    <source>
        <dbReference type="ARBA" id="ARBA00005817"/>
    </source>
</evidence>
<sequence length="328" mass="35101">MSVWVIADQRNGALRKPAFEALSEGRRLAGELGTNMEAVIVGHNVEGLCNEIASYGAEKVYLIDHELLATYNPLAYARAIGDLVKEKQPQIVLMGGTMTGRDLMPRIAARVGAGLAPDCIKLEIVDGKLKATRPAIAGKVRVEIGYKSDIQMAILRPNVFEKLEPDSSKSAEVEKVPFEPTDLDTKQKLVEFVSKETGRPELTEAEVIVSGGRGMKAPENFAIIEELADLLGAAVGASRAAVDAGWRPQSDQVGQTGKTVSPNLYIAVGISGAIQHLAGMSSSKFIVAVNKDPDAPIFNVADFGVVGDLFKVVPLLNEEIKKIKAQEG</sequence>
<dbReference type="FunFam" id="3.40.50.1220:FF:000001">
    <property type="entry name" value="Electron transfer flavoprotein, alpha subunit"/>
    <property type="match status" value="1"/>
</dbReference>
<reference evidence="11" key="1">
    <citation type="journal article" date="2020" name="mSystems">
        <title>Genome- and Community-Level Interaction Insights into Carbon Utilization and Element Cycling Functions of Hydrothermarchaeota in Hydrothermal Sediment.</title>
        <authorList>
            <person name="Zhou Z."/>
            <person name="Liu Y."/>
            <person name="Xu W."/>
            <person name="Pan J."/>
            <person name="Luo Z.H."/>
            <person name="Li M."/>
        </authorList>
    </citation>
    <scope>NUCLEOTIDE SEQUENCE [LARGE SCALE GENOMIC DNA]</scope>
    <source>
        <strain evidence="11">HyVt-115</strain>
    </source>
</reference>
<comment type="cofactor">
    <cofactor evidence="9">
        <name>FAD</name>
        <dbReference type="ChEBI" id="CHEBI:57692"/>
    </cofactor>
    <text evidence="9">Binds 1 FAD per dimer.</text>
</comment>
<comment type="caution">
    <text evidence="11">The sequence shown here is derived from an EMBL/GenBank/DDBJ whole genome shotgun (WGS) entry which is preliminary data.</text>
</comment>
<dbReference type="Gene3D" id="3.40.50.620">
    <property type="entry name" value="HUPs"/>
    <property type="match status" value="1"/>
</dbReference>
<dbReference type="SMART" id="SM00893">
    <property type="entry name" value="ETF"/>
    <property type="match status" value="1"/>
</dbReference>
<evidence type="ECO:0000256" key="7">
    <source>
        <dbReference type="ARBA" id="ARBA00068674"/>
    </source>
</evidence>
<dbReference type="SUPFAM" id="SSF52467">
    <property type="entry name" value="DHS-like NAD/FAD-binding domain"/>
    <property type="match status" value="1"/>
</dbReference>
<keyword evidence="3" id="KW-0285">Flavoprotein</keyword>
<evidence type="ECO:0000313" key="11">
    <source>
        <dbReference type="EMBL" id="HDD52557.1"/>
    </source>
</evidence>